<evidence type="ECO:0000313" key="1">
    <source>
        <dbReference type="EMBL" id="GIY88738.1"/>
    </source>
</evidence>
<name>A0AAV4X255_9ARAC</name>
<keyword evidence="2" id="KW-1185">Reference proteome</keyword>
<reference evidence="1 2" key="1">
    <citation type="submission" date="2021-06" db="EMBL/GenBank/DDBJ databases">
        <title>Caerostris darwini draft genome.</title>
        <authorList>
            <person name="Kono N."/>
            <person name="Arakawa K."/>
        </authorList>
    </citation>
    <scope>NUCLEOTIDE SEQUENCE [LARGE SCALE GENOMIC DNA]</scope>
</reference>
<evidence type="ECO:0000313" key="2">
    <source>
        <dbReference type="Proteomes" id="UP001054837"/>
    </source>
</evidence>
<protein>
    <submittedName>
        <fullName evidence="1">Uncharacterized protein</fullName>
    </submittedName>
</protein>
<sequence>MFKQQNNNKVHNDIGILSGSNNFFLQTFILFQKTEFLRHALNWKRKYLSLEIKKKKETCDWRWNDETIYRRIRHRKALVALVAIRLLGDDFTDYDKQVLVRGLPPPTWNYLQSVVYIYETRCPSIYDEKKEDTSIT</sequence>
<accession>A0AAV4X255</accession>
<proteinExistence type="predicted"/>
<dbReference type="AlphaFoldDB" id="A0AAV4X255"/>
<gene>
    <name evidence="1" type="ORF">CDAR_438381</name>
</gene>
<dbReference type="EMBL" id="BPLQ01015526">
    <property type="protein sequence ID" value="GIY88738.1"/>
    <property type="molecule type" value="Genomic_DNA"/>
</dbReference>
<organism evidence="1 2">
    <name type="scientific">Caerostris darwini</name>
    <dbReference type="NCBI Taxonomy" id="1538125"/>
    <lineage>
        <taxon>Eukaryota</taxon>
        <taxon>Metazoa</taxon>
        <taxon>Ecdysozoa</taxon>
        <taxon>Arthropoda</taxon>
        <taxon>Chelicerata</taxon>
        <taxon>Arachnida</taxon>
        <taxon>Araneae</taxon>
        <taxon>Araneomorphae</taxon>
        <taxon>Entelegynae</taxon>
        <taxon>Araneoidea</taxon>
        <taxon>Araneidae</taxon>
        <taxon>Caerostris</taxon>
    </lineage>
</organism>
<comment type="caution">
    <text evidence="1">The sequence shown here is derived from an EMBL/GenBank/DDBJ whole genome shotgun (WGS) entry which is preliminary data.</text>
</comment>
<dbReference type="Proteomes" id="UP001054837">
    <property type="component" value="Unassembled WGS sequence"/>
</dbReference>